<organism evidence="2 3">
    <name type="scientific">Lithocarpus litseifolius</name>
    <dbReference type="NCBI Taxonomy" id="425828"/>
    <lineage>
        <taxon>Eukaryota</taxon>
        <taxon>Viridiplantae</taxon>
        <taxon>Streptophyta</taxon>
        <taxon>Embryophyta</taxon>
        <taxon>Tracheophyta</taxon>
        <taxon>Spermatophyta</taxon>
        <taxon>Magnoliopsida</taxon>
        <taxon>eudicotyledons</taxon>
        <taxon>Gunneridae</taxon>
        <taxon>Pentapetalae</taxon>
        <taxon>rosids</taxon>
        <taxon>fabids</taxon>
        <taxon>Fagales</taxon>
        <taxon>Fagaceae</taxon>
        <taxon>Lithocarpus</taxon>
    </lineage>
</organism>
<dbReference type="EMBL" id="JAZDWU010000004">
    <property type="protein sequence ID" value="KAL0004030.1"/>
    <property type="molecule type" value="Genomic_DNA"/>
</dbReference>
<evidence type="ECO:0000256" key="1">
    <source>
        <dbReference type="SAM" id="MobiDB-lite"/>
    </source>
</evidence>
<protein>
    <submittedName>
        <fullName evidence="2">Uncharacterized protein</fullName>
    </submittedName>
</protein>
<dbReference type="Proteomes" id="UP001459277">
    <property type="component" value="Unassembled WGS sequence"/>
</dbReference>
<keyword evidence="3" id="KW-1185">Reference proteome</keyword>
<proteinExistence type="predicted"/>
<dbReference type="AlphaFoldDB" id="A0AAW2D4K9"/>
<evidence type="ECO:0000313" key="2">
    <source>
        <dbReference type="EMBL" id="KAL0004030.1"/>
    </source>
</evidence>
<evidence type="ECO:0000313" key="3">
    <source>
        <dbReference type="Proteomes" id="UP001459277"/>
    </source>
</evidence>
<feature type="region of interest" description="Disordered" evidence="1">
    <location>
        <begin position="72"/>
        <end position="100"/>
    </location>
</feature>
<reference evidence="2 3" key="1">
    <citation type="submission" date="2024-01" db="EMBL/GenBank/DDBJ databases">
        <title>A telomere-to-telomere, gap-free genome of sweet tea (Lithocarpus litseifolius).</title>
        <authorList>
            <person name="Zhou J."/>
        </authorList>
    </citation>
    <scope>NUCLEOTIDE SEQUENCE [LARGE SCALE GENOMIC DNA]</scope>
    <source>
        <strain evidence="2">Zhou-2022a</strain>
        <tissue evidence="2">Leaf</tissue>
    </source>
</reference>
<gene>
    <name evidence="2" type="ORF">SO802_011591</name>
</gene>
<comment type="caution">
    <text evidence="2">The sequence shown here is derived from an EMBL/GenBank/DDBJ whole genome shotgun (WGS) entry which is preliminary data.</text>
</comment>
<sequence length="100" mass="10884">MNTPKISGHVSASSTQRTQGNEFEMFLSKSLVRGGKLSFQALQKNVLTLQKPCEKSNFLFNLAKPSISRQVSDKTELWDLPRSPNSGAPVLPHGSQALGS</sequence>
<accession>A0AAW2D4K9</accession>
<name>A0AAW2D4K9_9ROSI</name>